<dbReference type="EMBL" id="CM018041">
    <property type="protein sequence ID" value="KAA8534598.1"/>
    <property type="molecule type" value="Genomic_DNA"/>
</dbReference>
<dbReference type="AlphaFoldDB" id="A0A5J5AWA3"/>
<keyword evidence="2" id="KW-1185">Reference proteome</keyword>
<evidence type="ECO:0000313" key="1">
    <source>
        <dbReference type="EMBL" id="KAA8534598.1"/>
    </source>
</evidence>
<dbReference type="Proteomes" id="UP000325577">
    <property type="component" value="Linkage Group LG18"/>
</dbReference>
<gene>
    <name evidence="1" type="ORF">F0562_032143</name>
</gene>
<organism evidence="1 2">
    <name type="scientific">Nyssa sinensis</name>
    <dbReference type="NCBI Taxonomy" id="561372"/>
    <lineage>
        <taxon>Eukaryota</taxon>
        <taxon>Viridiplantae</taxon>
        <taxon>Streptophyta</taxon>
        <taxon>Embryophyta</taxon>
        <taxon>Tracheophyta</taxon>
        <taxon>Spermatophyta</taxon>
        <taxon>Magnoliopsida</taxon>
        <taxon>eudicotyledons</taxon>
        <taxon>Gunneridae</taxon>
        <taxon>Pentapetalae</taxon>
        <taxon>asterids</taxon>
        <taxon>Cornales</taxon>
        <taxon>Nyssaceae</taxon>
        <taxon>Nyssa</taxon>
    </lineage>
</organism>
<proteinExistence type="predicted"/>
<sequence>MSCLGISKMKDRWPTYTSNNSSPRTWCMRAWSIRARFDWLIYHRLFTTLDSIIIHSYYKQALTIPHWKKAIDAEIGALSDNDTWDLVLVLKLPL</sequence>
<name>A0A5J5AWA3_9ASTE</name>
<evidence type="ECO:0000313" key="2">
    <source>
        <dbReference type="Proteomes" id="UP000325577"/>
    </source>
</evidence>
<protein>
    <submittedName>
        <fullName evidence="1">Uncharacterized protein</fullName>
    </submittedName>
</protein>
<reference evidence="1 2" key="1">
    <citation type="submission" date="2019-09" db="EMBL/GenBank/DDBJ databases">
        <title>A chromosome-level genome assembly of the Chinese tupelo Nyssa sinensis.</title>
        <authorList>
            <person name="Yang X."/>
            <person name="Kang M."/>
            <person name="Yang Y."/>
            <person name="Xiong H."/>
            <person name="Wang M."/>
            <person name="Zhang Z."/>
            <person name="Wang Z."/>
            <person name="Wu H."/>
            <person name="Ma T."/>
            <person name="Liu J."/>
            <person name="Xi Z."/>
        </authorList>
    </citation>
    <scope>NUCLEOTIDE SEQUENCE [LARGE SCALE GENOMIC DNA]</scope>
    <source>
        <strain evidence="1">J267</strain>
        <tissue evidence="1">Leaf</tissue>
    </source>
</reference>
<accession>A0A5J5AWA3</accession>
<dbReference type="OrthoDB" id="6783825at2759"/>